<accession>A0ABD1YZE1</accession>
<organism evidence="1 2">
    <name type="scientific">Riccia fluitans</name>
    <dbReference type="NCBI Taxonomy" id="41844"/>
    <lineage>
        <taxon>Eukaryota</taxon>
        <taxon>Viridiplantae</taxon>
        <taxon>Streptophyta</taxon>
        <taxon>Embryophyta</taxon>
        <taxon>Marchantiophyta</taxon>
        <taxon>Marchantiopsida</taxon>
        <taxon>Marchantiidae</taxon>
        <taxon>Marchantiales</taxon>
        <taxon>Ricciaceae</taxon>
        <taxon>Riccia</taxon>
    </lineage>
</organism>
<protein>
    <submittedName>
        <fullName evidence="1">Uncharacterized protein</fullName>
    </submittedName>
</protein>
<keyword evidence="2" id="KW-1185">Reference proteome</keyword>
<evidence type="ECO:0000313" key="1">
    <source>
        <dbReference type="EMBL" id="KAL2636136.1"/>
    </source>
</evidence>
<dbReference type="Proteomes" id="UP001605036">
    <property type="component" value="Unassembled WGS sequence"/>
</dbReference>
<proteinExistence type="predicted"/>
<dbReference type="AlphaFoldDB" id="A0ABD1YZE1"/>
<reference evidence="1 2" key="1">
    <citation type="submission" date="2024-09" db="EMBL/GenBank/DDBJ databases">
        <title>Chromosome-scale assembly of Riccia fluitans.</title>
        <authorList>
            <person name="Paukszto L."/>
            <person name="Sawicki J."/>
            <person name="Karawczyk K."/>
            <person name="Piernik-Szablinska J."/>
            <person name="Szczecinska M."/>
            <person name="Mazdziarz M."/>
        </authorList>
    </citation>
    <scope>NUCLEOTIDE SEQUENCE [LARGE SCALE GENOMIC DNA]</scope>
    <source>
        <strain evidence="1">Rf_01</strain>
        <tissue evidence="1">Aerial parts of the thallus</tissue>
    </source>
</reference>
<dbReference type="EMBL" id="JBHFFA010000003">
    <property type="protein sequence ID" value="KAL2636136.1"/>
    <property type="molecule type" value="Genomic_DNA"/>
</dbReference>
<evidence type="ECO:0000313" key="2">
    <source>
        <dbReference type="Proteomes" id="UP001605036"/>
    </source>
</evidence>
<sequence length="79" mass="8901">MVMKKIGSLPIFRRKVEHKDSGFSVLTKGQKTYGVKGADRVLEEHEGFIVRSVFEVLIDRWFDSGVCKVLTASVCTLNI</sequence>
<name>A0ABD1YZE1_9MARC</name>
<gene>
    <name evidence="1" type="ORF">R1flu_007615</name>
</gene>
<comment type="caution">
    <text evidence="1">The sequence shown here is derived from an EMBL/GenBank/DDBJ whole genome shotgun (WGS) entry which is preliminary data.</text>
</comment>